<name>T0YHW2_9ZZZZ</name>
<gene>
    <name evidence="3" type="ORF">B2A_12571</name>
</gene>
<dbReference type="PANTHER" id="PTHR46499">
    <property type="entry name" value="QUEUINE TRNA-RIBOSYLTRANSFERASE"/>
    <property type="match status" value="1"/>
</dbReference>
<organism evidence="3">
    <name type="scientific">mine drainage metagenome</name>
    <dbReference type="NCBI Taxonomy" id="410659"/>
    <lineage>
        <taxon>unclassified sequences</taxon>
        <taxon>metagenomes</taxon>
        <taxon>ecological metagenomes</taxon>
    </lineage>
</organism>
<dbReference type="SUPFAM" id="SSF51713">
    <property type="entry name" value="tRNA-guanine transglycosylase"/>
    <property type="match status" value="1"/>
</dbReference>
<reference evidence="3" key="2">
    <citation type="journal article" date="2014" name="ISME J.">
        <title>Microbial stratification in low pH oxic and suboxic macroscopic growths along an acid mine drainage.</title>
        <authorList>
            <person name="Mendez-Garcia C."/>
            <person name="Mesa V."/>
            <person name="Sprenger R.R."/>
            <person name="Richter M."/>
            <person name="Diez M.S."/>
            <person name="Solano J."/>
            <person name="Bargiela R."/>
            <person name="Golyshina O.V."/>
            <person name="Manteca A."/>
            <person name="Ramos J.L."/>
            <person name="Gallego J.R."/>
            <person name="Llorente I."/>
            <person name="Martins Dos Santos V.A."/>
            <person name="Jensen O.N."/>
            <person name="Pelaez A.I."/>
            <person name="Sanchez J."/>
            <person name="Ferrer M."/>
        </authorList>
    </citation>
    <scope>NUCLEOTIDE SEQUENCE</scope>
</reference>
<dbReference type="InterPro" id="IPR002616">
    <property type="entry name" value="tRNA_ribo_trans-like"/>
</dbReference>
<accession>T0YHW2</accession>
<evidence type="ECO:0000259" key="2">
    <source>
        <dbReference type="Pfam" id="PF01702"/>
    </source>
</evidence>
<dbReference type="EC" id="2.4.2.29" evidence="3"/>
<dbReference type="GO" id="GO:0016757">
    <property type="term" value="F:glycosyltransferase activity"/>
    <property type="evidence" value="ECO:0007669"/>
    <property type="project" value="UniProtKB-KW"/>
</dbReference>
<dbReference type="InterPro" id="IPR036511">
    <property type="entry name" value="TGT-like_sf"/>
</dbReference>
<proteinExistence type="predicted"/>
<dbReference type="EMBL" id="AUZZ01009070">
    <property type="protein sequence ID" value="EQD35036.1"/>
    <property type="molecule type" value="Genomic_DNA"/>
</dbReference>
<sequence length="109" mass="12017">MTACSHPQWSQRAPLHHPGVLRLRNARYRTDENPIDPDCSCPACQSLSRAYLHHLDRVGDPLALRLLSLHNLTYYQTLLAQLRAAIRAGQLASVAQEILALEGGGQAVP</sequence>
<feature type="domain" description="tRNA-guanine(15) transglycosylase-like" evidence="2">
    <location>
        <begin position="16"/>
        <end position="99"/>
    </location>
</feature>
<dbReference type="GO" id="GO:0005737">
    <property type="term" value="C:cytoplasm"/>
    <property type="evidence" value="ECO:0007669"/>
    <property type="project" value="TreeGrafter"/>
</dbReference>
<dbReference type="NCBIfam" id="TIGR00449">
    <property type="entry name" value="tgt_general"/>
    <property type="match status" value="1"/>
</dbReference>
<reference evidence="3" key="1">
    <citation type="submission" date="2013-08" db="EMBL/GenBank/DDBJ databases">
        <authorList>
            <person name="Mendez C."/>
            <person name="Richter M."/>
            <person name="Ferrer M."/>
            <person name="Sanchez J."/>
        </authorList>
    </citation>
    <scope>NUCLEOTIDE SEQUENCE</scope>
</reference>
<keyword evidence="3" id="KW-0328">Glycosyltransferase</keyword>
<keyword evidence="3" id="KW-0808">Transferase</keyword>
<dbReference type="AlphaFoldDB" id="T0YHW2"/>
<protein>
    <submittedName>
        <fullName evidence="3">Queuine/other tRNA-ribosyltransferase</fullName>
        <ecNumber evidence="3">2.4.2.29</ecNumber>
    </submittedName>
</protein>
<keyword evidence="1" id="KW-0819">tRNA processing</keyword>
<evidence type="ECO:0000313" key="3">
    <source>
        <dbReference type="EMBL" id="EQD35036.1"/>
    </source>
</evidence>
<dbReference type="GO" id="GO:0002099">
    <property type="term" value="P:tRNA wobble guanine modification"/>
    <property type="evidence" value="ECO:0007669"/>
    <property type="project" value="TreeGrafter"/>
</dbReference>
<dbReference type="InterPro" id="IPR050076">
    <property type="entry name" value="ArchSynthase1/Queuine_TRR"/>
</dbReference>
<comment type="caution">
    <text evidence="3">The sequence shown here is derived from an EMBL/GenBank/DDBJ whole genome shotgun (WGS) entry which is preliminary data.</text>
</comment>
<evidence type="ECO:0000256" key="1">
    <source>
        <dbReference type="ARBA" id="ARBA00022694"/>
    </source>
</evidence>
<dbReference type="Gene3D" id="3.20.20.105">
    <property type="entry name" value="Queuine tRNA-ribosyltransferase-like"/>
    <property type="match status" value="1"/>
</dbReference>
<dbReference type="PANTHER" id="PTHR46499:SF1">
    <property type="entry name" value="QUEUINE TRNA-RIBOSYLTRANSFERASE"/>
    <property type="match status" value="1"/>
</dbReference>
<dbReference type="Pfam" id="PF01702">
    <property type="entry name" value="TGT"/>
    <property type="match status" value="1"/>
</dbReference>